<feature type="region of interest" description="Disordered" evidence="1">
    <location>
        <begin position="687"/>
        <end position="747"/>
    </location>
</feature>
<feature type="compositionally biased region" description="Polar residues" evidence="1">
    <location>
        <begin position="277"/>
        <end position="297"/>
    </location>
</feature>
<feature type="compositionally biased region" description="Polar residues" evidence="1">
    <location>
        <begin position="1582"/>
        <end position="1593"/>
    </location>
</feature>
<feature type="compositionally biased region" description="Pro residues" evidence="1">
    <location>
        <begin position="780"/>
        <end position="810"/>
    </location>
</feature>
<feature type="region of interest" description="Disordered" evidence="1">
    <location>
        <begin position="225"/>
        <end position="347"/>
    </location>
</feature>
<accession>A0A388JS38</accession>
<feature type="compositionally biased region" description="Basic and acidic residues" evidence="1">
    <location>
        <begin position="1433"/>
        <end position="1462"/>
    </location>
</feature>
<feature type="compositionally biased region" description="Low complexity" evidence="1">
    <location>
        <begin position="1005"/>
        <end position="1015"/>
    </location>
</feature>
<dbReference type="EMBL" id="BFEA01000011">
    <property type="protein sequence ID" value="GBG60522.1"/>
    <property type="molecule type" value="Genomic_DNA"/>
</dbReference>
<feature type="compositionally biased region" description="Acidic residues" evidence="1">
    <location>
        <begin position="687"/>
        <end position="710"/>
    </location>
</feature>
<sequence>MALPHSWSDYLSECGSQSLADGVRSYPAPDGEGSSSIATSSLSGSSQRHSAASAAGLTRADTWQQFRKRRDTADKTSDCSESAQPKVQQRECATWQAGRVLISSASSGLRLSSILAGSRTAGSGVRGRGRVDRRGEGGDHTASEDALGVTIGHVVTSAAISSSVGIRSSATTAPLARKANATPRGLATTLAVPRPWASGIASDMGVAASSFGASASGISSQILTGKEANPAAGPKSFSGGKRVEDTKSNGDDHGGTRLNQAGLGHVSPSRQPREPSTPFSLTSATTRTLSFPPTSGPVQGGTKESAEPSRGGSSSFHQPLPLHLLPTPLPLLLPPPPPPPPPPAHAPLAVATTARRAAVAARDLDSTNRSMFDVNECNSMDGFGGEGLEGMPVLLPGRLTSTAPSLSEIEGKLSFPRGADYRREEENGRSNVGAGMIEESGLLAAMAGRRRGVAAGRVGGNQTMTRVEQDGRSEVLTSSFVYEGGEGPRRGLPGAKALLSPLSLELYADIYTCLTRDCMDSTVQPCQGLDENRYKKGDIQQVLALHLMGAGNKTKKELLERMVGMELFRPFNSTVDTPRELPRMARKHPDPDPGHERQEQQREKRRRMTSSHTQPPCTESNMMISYFCDDQAREAQRIEPDEETDKEMEKEMTKRMGMDMELQEDIIALEWGGEGETWSFNWMEIEEEVREEESEEDEHDEEEQEEEDVEPVLCQEGGRLESEGDGRLKDNELLSTSTPYDNLKSNYSFPLNFPAINNYCPRSKDKNQIGHEVGKNCPHSPAPFPSLPLRPPPPPPRAPFPSLPPPPSPLPSLALRHPPPPPARAPPLPPRPQSLPKHPRSSVSELELQRQVKVHARGLLRKDTSTQSGMKTTDIRKYFQLGNVAAVMTTIVENSAVVDKSTAVAGATGVAHTTKCHRQAGALPANRVNMPDSSAKLQSDCSIGPGKGTSSASESITMTRGGCGGETTKCQQQVGASSSSANRLNASDSSVKDQSDSRMGVGKGASSASEATTTARGGCGEGGRSLCSANGPCAERKSNSDFTDLDIRPVVSVIPNDQQCAAPLAKSKGGGQSVPDQWTWGKGSEGGARSNGRDPLISQASEPMGARPVWDHKGGINSDRSPQTLFCRKEEGDREIEITGASSERGKQVDGGKIFHSSQTVTAMPESYEARTHGSNSSASPNSLIWKSDREEVLLTGVRAPVTEWQGSSQQALGVVGMPPAKIPVQNHYTKIQNESVSRTAPPLVYGLFHALNQTSDSERELNLTGQRVPVVGLTGSGQRSMGLVGVPPAKTMFQTESVSQFAPSLADSLPSTNESNSAPEGSGTPAAKPAEALDCSSAVQLERYIQSSSVQSLVPLGAVNPPQAEEVVRELAKETSVPYPSARSAFAAGLGKLRPDTVHSTEADSVAVANGGDGSSAAAARVAVADGGDNAPPDRCHRKETKHSAERLEIDSGLAGKREPDGDIGFTGQQPSDLSQRSLNPKVKVNGELPCHLRKADKPVDRELQVPCPELQSAELEEDGLSSSSVTEGNEMLRTEPELAAQSAIMPTIRSRVNGASVRGTNRLISETSCRSLRREIKTTVDTSEMSQATRSIEQKQGRDLGSHSRSLVEHLTLSHLEADTLMTLTVHGNHSSGERSRVSHAVKDTAAQAFTCGDMSTGTTSDAGIVLGSGYLTTGIRTASDNLASTLRSWCRRSTQQQMRSAPNAGLEAAASAQREPIVMSVTKTDSEAQIPDPGTLVQTRKCYNQHHDESSLHNDWNAEMKETTAQPSALSQKGGVPTEAGRTKGAMGCPDEDQHRDDSVAPRVMADTQARRQSLPARRRSCRTNCGDPSSTSGPGGRGGSHCGKAADGVNGQASGSISEGHDALLGSATQAGNYDVSTPAHRGKLRQQIDMRSESLQLAGADERVTMRAKLGRTIISVCMDDIEINDSRKGEVDTLPAGVHVGIVVEMVGVKHEPELCPDGCMEKHEFYFVRFPCQRKQPRRARHSSSKGDISSEQQSGCMDLRVDLHDRLRVYSWHQLTNLVQKDTEALSEAWLLLSKGKTVSKS</sequence>
<keyword evidence="3" id="KW-1185">Reference proteome</keyword>
<name>A0A388JS38_CHABU</name>
<gene>
    <name evidence="2" type="ORF">CBR_g5697</name>
</gene>
<feature type="compositionally biased region" description="Polar residues" evidence="1">
    <location>
        <begin position="610"/>
        <end position="622"/>
    </location>
</feature>
<feature type="region of interest" description="Disordered" evidence="1">
    <location>
        <begin position="1766"/>
        <end position="1864"/>
    </location>
</feature>
<organism evidence="2 3">
    <name type="scientific">Chara braunii</name>
    <name type="common">Braun's stonewort</name>
    <dbReference type="NCBI Taxonomy" id="69332"/>
    <lineage>
        <taxon>Eukaryota</taxon>
        <taxon>Viridiplantae</taxon>
        <taxon>Streptophyta</taxon>
        <taxon>Charophyceae</taxon>
        <taxon>Charales</taxon>
        <taxon>Characeae</taxon>
        <taxon>Chara</taxon>
    </lineage>
</organism>
<feature type="compositionally biased region" description="Basic and acidic residues" evidence="1">
    <location>
        <begin position="577"/>
        <end position="602"/>
    </location>
</feature>
<comment type="caution">
    <text evidence="2">The sequence shown here is derived from an EMBL/GenBank/DDBJ whole genome shotgun (WGS) entry which is preliminary data.</text>
</comment>
<evidence type="ECO:0000313" key="3">
    <source>
        <dbReference type="Proteomes" id="UP000265515"/>
    </source>
</evidence>
<feature type="region of interest" description="Disordered" evidence="1">
    <location>
        <begin position="1063"/>
        <end position="1095"/>
    </location>
</feature>
<feature type="compositionally biased region" description="Pro residues" evidence="1">
    <location>
        <begin position="817"/>
        <end position="833"/>
    </location>
</feature>
<feature type="compositionally biased region" description="Polar residues" evidence="1">
    <location>
        <begin position="1468"/>
        <end position="1478"/>
    </location>
</feature>
<feature type="region of interest" description="Disordered" evidence="1">
    <location>
        <begin position="766"/>
        <end position="848"/>
    </location>
</feature>
<evidence type="ECO:0000313" key="2">
    <source>
        <dbReference type="EMBL" id="GBG60522.1"/>
    </source>
</evidence>
<feature type="region of interest" description="Disordered" evidence="1">
    <location>
        <begin position="922"/>
        <end position="1022"/>
    </location>
</feature>
<feature type="compositionally biased region" description="Polar residues" evidence="1">
    <location>
        <begin position="1310"/>
        <end position="1320"/>
    </location>
</feature>
<dbReference type="Gramene" id="GBG60522">
    <property type="protein sequence ID" value="GBG60522"/>
    <property type="gene ID" value="CBR_g5697"/>
</dbReference>
<feature type="compositionally biased region" description="Polar residues" evidence="1">
    <location>
        <begin position="948"/>
        <end position="958"/>
    </location>
</feature>
<feature type="compositionally biased region" description="Basic and acidic residues" evidence="1">
    <location>
        <begin position="1594"/>
        <end position="1603"/>
    </location>
</feature>
<reference evidence="2 3" key="1">
    <citation type="journal article" date="2018" name="Cell">
        <title>The Chara Genome: Secondary Complexity and Implications for Plant Terrestrialization.</title>
        <authorList>
            <person name="Nishiyama T."/>
            <person name="Sakayama H."/>
            <person name="Vries J.D."/>
            <person name="Buschmann H."/>
            <person name="Saint-Marcoux D."/>
            <person name="Ullrich K.K."/>
            <person name="Haas F.B."/>
            <person name="Vanderstraeten L."/>
            <person name="Becker D."/>
            <person name="Lang D."/>
            <person name="Vosolsobe S."/>
            <person name="Rombauts S."/>
            <person name="Wilhelmsson P.K.I."/>
            <person name="Janitza P."/>
            <person name="Kern R."/>
            <person name="Heyl A."/>
            <person name="Rumpler F."/>
            <person name="Villalobos L.I.A.C."/>
            <person name="Clay J.M."/>
            <person name="Skokan R."/>
            <person name="Toyoda A."/>
            <person name="Suzuki Y."/>
            <person name="Kagoshima H."/>
            <person name="Schijlen E."/>
            <person name="Tajeshwar N."/>
            <person name="Catarino B."/>
            <person name="Hetherington A.J."/>
            <person name="Saltykova A."/>
            <person name="Bonnot C."/>
            <person name="Breuninger H."/>
            <person name="Symeonidi A."/>
            <person name="Radhakrishnan G.V."/>
            <person name="Van Nieuwerburgh F."/>
            <person name="Deforce D."/>
            <person name="Chang C."/>
            <person name="Karol K.G."/>
            <person name="Hedrich R."/>
            <person name="Ulvskov P."/>
            <person name="Glockner G."/>
            <person name="Delwiche C.F."/>
            <person name="Petrasek J."/>
            <person name="Van de Peer Y."/>
            <person name="Friml J."/>
            <person name="Beilby M."/>
            <person name="Dolan L."/>
            <person name="Kohara Y."/>
            <person name="Sugano S."/>
            <person name="Fujiyama A."/>
            <person name="Delaux P.-M."/>
            <person name="Quint M."/>
            <person name="TheiBen G."/>
            <person name="Hagemann M."/>
            <person name="Harholt J."/>
            <person name="Dunand C."/>
            <person name="Zachgo S."/>
            <person name="Langdale J."/>
            <person name="Maumus F."/>
            <person name="Straeten D.V.D."/>
            <person name="Gould S.B."/>
            <person name="Rensing S.A."/>
        </authorList>
    </citation>
    <scope>NUCLEOTIDE SEQUENCE [LARGE SCALE GENOMIC DNA]</scope>
    <source>
        <strain evidence="2 3">S276</strain>
    </source>
</reference>
<feature type="compositionally biased region" description="Low complexity" evidence="1">
    <location>
        <begin position="31"/>
        <end position="46"/>
    </location>
</feature>
<feature type="compositionally biased region" description="Basic and acidic residues" evidence="1">
    <location>
        <begin position="129"/>
        <end position="143"/>
    </location>
</feature>
<feature type="region of interest" description="Disordered" evidence="1">
    <location>
        <begin position="21"/>
        <end position="90"/>
    </location>
</feature>
<feature type="compositionally biased region" description="Polar residues" evidence="1">
    <location>
        <begin position="931"/>
        <end position="941"/>
    </location>
</feature>
<feature type="region of interest" description="Disordered" evidence="1">
    <location>
        <begin position="1426"/>
        <end position="1478"/>
    </location>
</feature>
<feature type="region of interest" description="Disordered" evidence="1">
    <location>
        <begin position="119"/>
        <end position="143"/>
    </location>
</feature>
<evidence type="ECO:0000256" key="1">
    <source>
        <dbReference type="SAM" id="MobiDB-lite"/>
    </source>
</evidence>
<proteinExistence type="predicted"/>
<feature type="compositionally biased region" description="Pro residues" evidence="1">
    <location>
        <begin position="327"/>
        <end position="345"/>
    </location>
</feature>
<dbReference type="Proteomes" id="UP000265515">
    <property type="component" value="Unassembled WGS sequence"/>
</dbReference>
<protein>
    <submittedName>
        <fullName evidence="2">Uncharacterized protein</fullName>
    </submittedName>
</protein>
<feature type="compositionally biased region" description="Basic and acidic residues" evidence="1">
    <location>
        <begin position="241"/>
        <end position="255"/>
    </location>
</feature>
<feature type="region of interest" description="Disordered" evidence="1">
    <location>
        <begin position="1582"/>
        <end position="1603"/>
    </location>
</feature>
<feature type="region of interest" description="Disordered" evidence="1">
    <location>
        <begin position="573"/>
        <end position="622"/>
    </location>
</feature>
<feature type="compositionally biased region" description="Basic and acidic residues" evidence="1">
    <location>
        <begin position="718"/>
        <end position="732"/>
    </location>
</feature>
<feature type="compositionally biased region" description="Polar residues" evidence="1">
    <location>
        <begin position="733"/>
        <end position="747"/>
    </location>
</feature>
<feature type="compositionally biased region" description="Low complexity" evidence="1">
    <location>
        <begin position="976"/>
        <end position="989"/>
    </location>
</feature>
<feature type="region of interest" description="Disordered" evidence="1">
    <location>
        <begin position="1302"/>
        <end position="1332"/>
    </location>
</feature>